<keyword evidence="1" id="KW-0805">Transcription regulation</keyword>
<evidence type="ECO:0000313" key="4">
    <source>
        <dbReference type="EMBL" id="TFD94953.1"/>
    </source>
</evidence>
<dbReference type="PANTHER" id="PTHR34580:SF1">
    <property type="entry name" value="PROTEIN PAFC"/>
    <property type="match status" value="1"/>
</dbReference>
<dbReference type="GO" id="GO:0003700">
    <property type="term" value="F:DNA-binding transcription factor activity"/>
    <property type="evidence" value="ECO:0007669"/>
    <property type="project" value="InterPro"/>
</dbReference>
<dbReference type="Pfam" id="PF13280">
    <property type="entry name" value="WYL"/>
    <property type="match status" value="1"/>
</dbReference>
<dbReference type="EMBL" id="SOML01000009">
    <property type="protein sequence ID" value="TFD94953.1"/>
    <property type="molecule type" value="Genomic_DNA"/>
</dbReference>
<sequence>MEHSNLSRIARLASILTLLQSKKIITAQIIADKFGISTRTAYRDIRVLEEAGIPIVTEEGKGYSLLQGYLLSPISFTEAEANALITAEKIVAVNSDESFRKSYTDAISKIKATMRYSVKDKTELLSDRIQVRNNHWYNQTSRNLTIIQSAITNFRTIQIKYISESGEQTQRSIESLALYNTQGNWVLIAHCRLRNEIRAFRLDRISSLIESGDLFTPRKFNLQDYFEECKQKYFRHSSTLDTLMSQSSDTFAISNSEMRNHNSKSTHKSKSMKIEEFYVIGIFVRTSNDPGKGEKDIPALWKRFSAENIHGAIPNKINADVYGVYSDYDGDCTQPYTLTIGLKVSSIDQIPEGMHAVKVCGGNYEKFIGQGKLSENIIFNKWMEIWQTDLNREYSTDFEYYPASQFFGDELSFDIMIGVK</sequence>
<dbReference type="Gene3D" id="3.20.80.10">
    <property type="entry name" value="Regulatory factor, effector binding domain"/>
    <property type="match status" value="1"/>
</dbReference>
<dbReference type="InterPro" id="IPR011256">
    <property type="entry name" value="Reg_factor_effector_dom_sf"/>
</dbReference>
<dbReference type="Proteomes" id="UP000297861">
    <property type="component" value="Unassembled WGS sequence"/>
</dbReference>
<evidence type="ECO:0000313" key="5">
    <source>
        <dbReference type="Proteomes" id="UP000297861"/>
    </source>
</evidence>
<dbReference type="Gene3D" id="1.10.10.10">
    <property type="entry name" value="Winged helix-like DNA-binding domain superfamily/Winged helix DNA-binding domain"/>
    <property type="match status" value="1"/>
</dbReference>
<evidence type="ECO:0000256" key="2">
    <source>
        <dbReference type="ARBA" id="ARBA00023163"/>
    </source>
</evidence>
<dbReference type="OrthoDB" id="9815009at2"/>
<dbReference type="Pfam" id="PF14526">
    <property type="entry name" value="Cass2"/>
    <property type="match status" value="1"/>
</dbReference>
<evidence type="ECO:0000256" key="1">
    <source>
        <dbReference type="ARBA" id="ARBA00023015"/>
    </source>
</evidence>
<dbReference type="InterPro" id="IPR026881">
    <property type="entry name" value="WYL_dom"/>
</dbReference>
<dbReference type="PANTHER" id="PTHR34580">
    <property type="match status" value="1"/>
</dbReference>
<accession>A0A4Y8L2A5</accession>
<gene>
    <name evidence="4" type="ORF">E2605_14120</name>
</gene>
<dbReference type="InterPro" id="IPR051534">
    <property type="entry name" value="CBASS_pafABC_assoc_protein"/>
</dbReference>
<dbReference type="InterPro" id="IPR013196">
    <property type="entry name" value="HTH_11"/>
</dbReference>
<dbReference type="RefSeq" id="WP_134436930.1">
    <property type="nucleotide sequence ID" value="NZ_SOML01000009.1"/>
</dbReference>
<reference evidence="4 5" key="1">
    <citation type="submission" date="2019-03" db="EMBL/GenBank/DDBJ databases">
        <title>San Antonio Military Medical Center submission to MRSN (WRAIR), pending publication.</title>
        <authorList>
            <person name="Blyth D.M."/>
            <person name="Mccarthy S.L."/>
            <person name="Schall S.E."/>
            <person name="Stam J.A."/>
            <person name="Ong A.C."/>
            <person name="Mcgann P.T."/>
        </authorList>
    </citation>
    <scope>NUCLEOTIDE SEQUENCE [LARGE SCALE GENOMIC DNA]</scope>
    <source>
        <strain evidence="4 5">MRSN571793</strain>
    </source>
</reference>
<keyword evidence="2" id="KW-0804">Transcription</keyword>
<dbReference type="SMART" id="SM00871">
    <property type="entry name" value="AraC_E_bind"/>
    <property type="match status" value="1"/>
</dbReference>
<protein>
    <submittedName>
        <fullName evidence="4">WYL domain-containing protein</fullName>
    </submittedName>
</protein>
<name>A0A4Y8L2A5_9BACT</name>
<dbReference type="SUPFAM" id="SSF46785">
    <property type="entry name" value="Winged helix' DNA-binding domain"/>
    <property type="match status" value="1"/>
</dbReference>
<feature type="domain" description="HTH deoR-type" evidence="3">
    <location>
        <begin position="8"/>
        <end position="63"/>
    </location>
</feature>
<dbReference type="InterPro" id="IPR036390">
    <property type="entry name" value="WH_DNA-bd_sf"/>
</dbReference>
<evidence type="ECO:0000259" key="3">
    <source>
        <dbReference type="PROSITE" id="PS51000"/>
    </source>
</evidence>
<keyword evidence="5" id="KW-1185">Reference proteome</keyword>
<proteinExistence type="predicted"/>
<dbReference type="STRING" id="1121485.GCA_000426485_03140"/>
<dbReference type="InterPro" id="IPR029441">
    <property type="entry name" value="Cass2"/>
</dbReference>
<dbReference type="InterPro" id="IPR001034">
    <property type="entry name" value="DeoR_HTH"/>
</dbReference>
<comment type="caution">
    <text evidence="4">The sequence shown here is derived from an EMBL/GenBank/DDBJ whole genome shotgun (WGS) entry which is preliminary data.</text>
</comment>
<dbReference type="InterPro" id="IPR036388">
    <property type="entry name" value="WH-like_DNA-bd_sf"/>
</dbReference>
<dbReference type="InterPro" id="IPR010499">
    <property type="entry name" value="AraC_E-bd"/>
</dbReference>
<dbReference type="PROSITE" id="PS52050">
    <property type="entry name" value="WYL"/>
    <property type="match status" value="1"/>
</dbReference>
<dbReference type="AlphaFoldDB" id="A0A4Y8L2A5"/>
<organism evidence="4 5">
    <name type="scientific">Dysgonomonas capnocytophagoides</name>
    <dbReference type="NCBI Taxonomy" id="45254"/>
    <lineage>
        <taxon>Bacteria</taxon>
        <taxon>Pseudomonadati</taxon>
        <taxon>Bacteroidota</taxon>
        <taxon>Bacteroidia</taxon>
        <taxon>Bacteroidales</taxon>
        <taxon>Dysgonomonadaceae</taxon>
        <taxon>Dysgonomonas</taxon>
    </lineage>
</organism>
<dbReference type="PROSITE" id="PS51000">
    <property type="entry name" value="HTH_DEOR_2"/>
    <property type="match status" value="1"/>
</dbReference>
<dbReference type="Pfam" id="PF08279">
    <property type="entry name" value="HTH_11"/>
    <property type="match status" value="1"/>
</dbReference>